<name>A0A1I6PX95_9SPHI</name>
<dbReference type="Gene3D" id="2.60.120.10">
    <property type="entry name" value="Jelly Rolls"/>
    <property type="match status" value="1"/>
</dbReference>
<dbReference type="EMBL" id="FOZZ01000002">
    <property type="protein sequence ID" value="SFS44675.1"/>
    <property type="molecule type" value="Genomic_DNA"/>
</dbReference>
<organism evidence="1 2">
    <name type="scientific">Sphingobacterium wenxiniae</name>
    <dbReference type="NCBI Taxonomy" id="683125"/>
    <lineage>
        <taxon>Bacteria</taxon>
        <taxon>Pseudomonadati</taxon>
        <taxon>Bacteroidota</taxon>
        <taxon>Sphingobacteriia</taxon>
        <taxon>Sphingobacteriales</taxon>
        <taxon>Sphingobacteriaceae</taxon>
        <taxon>Sphingobacterium</taxon>
    </lineage>
</organism>
<dbReference type="InterPro" id="IPR000595">
    <property type="entry name" value="cNMP-bd_dom"/>
</dbReference>
<dbReference type="RefSeq" id="WP_093363585.1">
    <property type="nucleotide sequence ID" value="NZ_FOZZ01000002.1"/>
</dbReference>
<dbReference type="Proteomes" id="UP000198785">
    <property type="component" value="Unassembled WGS sequence"/>
</dbReference>
<dbReference type="STRING" id="683125.SAMN05660206_1025"/>
<dbReference type="GO" id="GO:0016301">
    <property type="term" value="F:kinase activity"/>
    <property type="evidence" value="ECO:0007669"/>
    <property type="project" value="UniProtKB-KW"/>
</dbReference>
<dbReference type="OrthoDB" id="1092431at2"/>
<protein>
    <submittedName>
        <fullName evidence="1">cAMP-binding domain of CRP or a regulatory subunit of cAMP-dependent protein kinases</fullName>
    </submittedName>
</protein>
<evidence type="ECO:0000313" key="2">
    <source>
        <dbReference type="Proteomes" id="UP000198785"/>
    </source>
</evidence>
<evidence type="ECO:0000313" key="1">
    <source>
        <dbReference type="EMBL" id="SFS44675.1"/>
    </source>
</evidence>
<keyword evidence="1" id="KW-0808">Transferase</keyword>
<gene>
    <name evidence="1" type="ORF">SAMN05660206_1025</name>
</gene>
<sequence length="197" mass="22996">MDSPTQKIITFLRQRVDVSDAEALEFAAMFQEKKLRKKQFVIQPEFVARHRYYIIDGALRSFIVDDHGQETTIALAIDDWWITDYNSYIYQQPATLFVEAVSNATVLQLSYENEQKLKTSNPKFETFFRIIAERGLAAQQRRIITNLTQNAEQRYESFVQKYPQFVNSIPQYIIASFLGMSTEFLSKIRNNKVGKKS</sequence>
<dbReference type="AlphaFoldDB" id="A0A1I6PX95"/>
<reference evidence="1 2" key="1">
    <citation type="submission" date="2016-10" db="EMBL/GenBank/DDBJ databases">
        <authorList>
            <person name="de Groot N.N."/>
        </authorList>
    </citation>
    <scope>NUCLEOTIDE SEQUENCE [LARGE SCALE GENOMIC DNA]</scope>
    <source>
        <strain evidence="1 2">DSM 22789</strain>
    </source>
</reference>
<keyword evidence="1" id="KW-0418">Kinase</keyword>
<keyword evidence="2" id="KW-1185">Reference proteome</keyword>
<dbReference type="InterPro" id="IPR018490">
    <property type="entry name" value="cNMP-bd_dom_sf"/>
</dbReference>
<accession>A0A1I6PX95</accession>
<dbReference type="SUPFAM" id="SSF51206">
    <property type="entry name" value="cAMP-binding domain-like"/>
    <property type="match status" value="1"/>
</dbReference>
<proteinExistence type="predicted"/>
<dbReference type="InterPro" id="IPR014710">
    <property type="entry name" value="RmlC-like_jellyroll"/>
</dbReference>
<dbReference type="CDD" id="cd00038">
    <property type="entry name" value="CAP_ED"/>
    <property type="match status" value="1"/>
</dbReference>